<protein>
    <submittedName>
        <fullName evidence="3">ATP-binding protein</fullName>
    </submittedName>
</protein>
<keyword evidence="4" id="KW-1185">Reference proteome</keyword>
<keyword evidence="1" id="KW-0418">Kinase</keyword>
<dbReference type="InterPro" id="IPR050267">
    <property type="entry name" value="Anti-sigma-factor_SerPK"/>
</dbReference>
<dbReference type="RefSeq" id="WP_163300537.1">
    <property type="nucleotide sequence ID" value="NZ_JAAGRQ010000005.1"/>
</dbReference>
<reference evidence="3 4" key="1">
    <citation type="submission" date="2020-02" db="EMBL/GenBank/DDBJ databases">
        <title>Comparative genomics of sulfur disproportionating microorganisms.</title>
        <authorList>
            <person name="Ward L.M."/>
            <person name="Bertran E."/>
            <person name="Johnston D.T."/>
        </authorList>
    </citation>
    <scope>NUCLEOTIDE SEQUENCE [LARGE SCALE GENOMIC DNA]</scope>
    <source>
        <strain evidence="3 4">DSM 3696</strain>
    </source>
</reference>
<keyword evidence="1" id="KW-0808">Transferase</keyword>
<evidence type="ECO:0000256" key="1">
    <source>
        <dbReference type="ARBA" id="ARBA00022527"/>
    </source>
</evidence>
<evidence type="ECO:0000313" key="3">
    <source>
        <dbReference type="EMBL" id="NDY55481.1"/>
    </source>
</evidence>
<gene>
    <name evidence="3" type="ORF">G3N56_01815</name>
</gene>
<evidence type="ECO:0000259" key="2">
    <source>
        <dbReference type="Pfam" id="PF13581"/>
    </source>
</evidence>
<dbReference type="AlphaFoldDB" id="A0A7K3NH00"/>
<keyword evidence="3" id="KW-0067">ATP-binding</keyword>
<dbReference type="EMBL" id="JAAGRQ010000005">
    <property type="protein sequence ID" value="NDY55481.1"/>
    <property type="molecule type" value="Genomic_DNA"/>
</dbReference>
<dbReference type="Gene3D" id="3.30.565.10">
    <property type="entry name" value="Histidine kinase-like ATPase, C-terminal domain"/>
    <property type="match status" value="1"/>
</dbReference>
<comment type="caution">
    <text evidence="3">The sequence shown here is derived from an EMBL/GenBank/DDBJ whole genome shotgun (WGS) entry which is preliminary data.</text>
</comment>
<dbReference type="Pfam" id="PF13581">
    <property type="entry name" value="HATPase_c_2"/>
    <property type="match status" value="1"/>
</dbReference>
<dbReference type="PANTHER" id="PTHR35526">
    <property type="entry name" value="ANTI-SIGMA-F FACTOR RSBW-RELATED"/>
    <property type="match status" value="1"/>
</dbReference>
<dbReference type="SUPFAM" id="SSF55874">
    <property type="entry name" value="ATPase domain of HSP90 chaperone/DNA topoisomerase II/histidine kinase"/>
    <property type="match status" value="1"/>
</dbReference>
<dbReference type="InterPro" id="IPR036890">
    <property type="entry name" value="HATPase_C_sf"/>
</dbReference>
<proteinExistence type="predicted"/>
<feature type="domain" description="Histidine kinase/HSP90-like ATPase" evidence="2">
    <location>
        <begin position="16"/>
        <end position="134"/>
    </location>
</feature>
<keyword evidence="1" id="KW-0723">Serine/threonine-protein kinase</keyword>
<dbReference type="GO" id="GO:0004674">
    <property type="term" value="F:protein serine/threonine kinase activity"/>
    <property type="evidence" value="ECO:0007669"/>
    <property type="project" value="UniProtKB-KW"/>
</dbReference>
<organism evidence="3 4">
    <name type="scientific">Desulfolutivibrio sulfodismutans</name>
    <dbReference type="NCBI Taxonomy" id="63561"/>
    <lineage>
        <taxon>Bacteria</taxon>
        <taxon>Pseudomonadati</taxon>
        <taxon>Thermodesulfobacteriota</taxon>
        <taxon>Desulfovibrionia</taxon>
        <taxon>Desulfovibrionales</taxon>
        <taxon>Desulfovibrionaceae</taxon>
        <taxon>Desulfolutivibrio</taxon>
    </lineage>
</organism>
<evidence type="ECO:0000313" key="4">
    <source>
        <dbReference type="Proteomes" id="UP000469724"/>
    </source>
</evidence>
<dbReference type="InterPro" id="IPR003594">
    <property type="entry name" value="HATPase_dom"/>
</dbReference>
<dbReference type="Proteomes" id="UP000469724">
    <property type="component" value="Unassembled WGS sequence"/>
</dbReference>
<accession>A0A7K3NH00</accession>
<keyword evidence="3" id="KW-0547">Nucleotide-binding</keyword>
<dbReference type="PANTHER" id="PTHR35526:SF3">
    <property type="entry name" value="ANTI-SIGMA-F FACTOR RSBW"/>
    <property type="match status" value="1"/>
</dbReference>
<dbReference type="CDD" id="cd16936">
    <property type="entry name" value="HATPase_RsbW-like"/>
    <property type="match status" value="1"/>
</dbReference>
<name>A0A7K3NH00_9BACT</name>
<sequence>MAYASHIDQGGLHVVFTAKPRNIDRAVAEIEAFVSQDGAWPLFDIKLIVREALINAVLHGGPGGGGHEVSCTVRFVGDTVECTVSDTGPGFDWRARCGRIPPLDAESGRGVCIMEAYADVMEYNAAGNVVRLVKKRGGESCGTPRCPDEAGKTK</sequence>
<dbReference type="GO" id="GO:0005524">
    <property type="term" value="F:ATP binding"/>
    <property type="evidence" value="ECO:0007669"/>
    <property type="project" value="UniProtKB-KW"/>
</dbReference>